<evidence type="ECO:0000313" key="1">
    <source>
        <dbReference type="EMBL" id="KAJ9093567.1"/>
    </source>
</evidence>
<evidence type="ECO:0000313" key="2">
    <source>
        <dbReference type="Proteomes" id="UP001241377"/>
    </source>
</evidence>
<reference evidence="1" key="1">
    <citation type="submission" date="2023-04" db="EMBL/GenBank/DDBJ databases">
        <title>Draft Genome sequencing of Naganishia species isolated from polar environments using Oxford Nanopore Technology.</title>
        <authorList>
            <person name="Leo P."/>
            <person name="Venkateswaran K."/>
        </authorList>
    </citation>
    <scope>NUCLEOTIDE SEQUENCE</scope>
    <source>
        <strain evidence="1">MNA-CCFEE 5261</strain>
    </source>
</reference>
<dbReference type="EMBL" id="JASBWR010000122">
    <property type="protein sequence ID" value="KAJ9093567.1"/>
    <property type="molecule type" value="Genomic_DNA"/>
</dbReference>
<keyword evidence="2" id="KW-1185">Reference proteome</keyword>
<name>A0ACC2V3H5_9TREE</name>
<accession>A0ACC2V3H5</accession>
<organism evidence="1 2">
    <name type="scientific">Naganishia cerealis</name>
    <dbReference type="NCBI Taxonomy" id="610337"/>
    <lineage>
        <taxon>Eukaryota</taxon>
        <taxon>Fungi</taxon>
        <taxon>Dikarya</taxon>
        <taxon>Basidiomycota</taxon>
        <taxon>Agaricomycotina</taxon>
        <taxon>Tremellomycetes</taxon>
        <taxon>Filobasidiales</taxon>
        <taxon>Filobasidiaceae</taxon>
        <taxon>Naganishia</taxon>
    </lineage>
</organism>
<proteinExistence type="predicted"/>
<gene>
    <name evidence="1" type="ORF">QFC19_008294</name>
</gene>
<comment type="caution">
    <text evidence="1">The sequence shown here is derived from an EMBL/GenBank/DDBJ whole genome shotgun (WGS) entry which is preliminary data.</text>
</comment>
<dbReference type="Proteomes" id="UP001241377">
    <property type="component" value="Unassembled WGS sequence"/>
</dbReference>
<protein>
    <submittedName>
        <fullName evidence="1">Uncharacterized protein</fullName>
    </submittedName>
</protein>
<sequence length="407" mass="44119">MTQFSSQFPESFEQQPVISPSRRDEGWGPQASQSVDSSISRSPDTDEAYKGRQAASSWDREQRSKDASWMADQSRNSDMRTKLDSWNLSTLETHSAQGISVAARMSESILVDVDEIVASPSDMTNLPFGSGSTSWETAVDHESLIRSVYWELPHNLLQSDTVSGDLPSPVTKPPINHSTYNQQVNAHTTCSTTTPAASFQPRSNSKNQEEDSVTVDAKVSSAKKEEKRATDLDELALRTAQTQITPPLVRGIWDSLPIQNTFDYSGISSVPVASGTMAIVYESSPSSASATHKKPILTSSVPPDRKLSASIHAASAKKARCQSEMKHNHYSETVGMGKARNGRNERASHPAGSITRKLGSKTPAKGISWGSTGPSQASEGWVVKPDTRTGDRTDEKVGVACQIARIP</sequence>